<dbReference type="HOGENOM" id="CLU_046025_0_0_1"/>
<dbReference type="PANTHER" id="PTHR40465:SF1">
    <property type="entry name" value="DUF6534 DOMAIN-CONTAINING PROTEIN"/>
    <property type="match status" value="1"/>
</dbReference>
<dbReference type="STRING" id="946122.A0A0C2TAG0"/>
<evidence type="ECO:0000313" key="4">
    <source>
        <dbReference type="Proteomes" id="UP000054549"/>
    </source>
</evidence>
<feature type="transmembrane region" description="Helical" evidence="1">
    <location>
        <begin position="20"/>
        <end position="43"/>
    </location>
</feature>
<feature type="transmembrane region" description="Helical" evidence="1">
    <location>
        <begin position="55"/>
        <end position="76"/>
    </location>
</feature>
<dbReference type="InterPro" id="IPR045339">
    <property type="entry name" value="DUF6534"/>
</dbReference>
<dbReference type="PANTHER" id="PTHR40465">
    <property type="entry name" value="CHROMOSOME 1, WHOLE GENOME SHOTGUN SEQUENCE"/>
    <property type="match status" value="1"/>
</dbReference>
<feature type="transmembrane region" description="Helical" evidence="1">
    <location>
        <begin position="186"/>
        <end position="210"/>
    </location>
</feature>
<evidence type="ECO:0000259" key="2">
    <source>
        <dbReference type="Pfam" id="PF20152"/>
    </source>
</evidence>
<proteinExistence type="predicted"/>
<evidence type="ECO:0000256" key="1">
    <source>
        <dbReference type="SAM" id="Phobius"/>
    </source>
</evidence>
<evidence type="ECO:0000313" key="3">
    <source>
        <dbReference type="EMBL" id="KIL63689.1"/>
    </source>
</evidence>
<dbReference type="EMBL" id="KN818256">
    <property type="protein sequence ID" value="KIL63689.1"/>
    <property type="molecule type" value="Genomic_DNA"/>
</dbReference>
<keyword evidence="1" id="KW-0812">Transmembrane</keyword>
<keyword evidence="4" id="KW-1185">Reference proteome</keyword>
<dbReference type="AlphaFoldDB" id="A0A0C2TAG0"/>
<feature type="transmembrane region" description="Helical" evidence="1">
    <location>
        <begin position="230"/>
        <end position="251"/>
    </location>
</feature>
<reference evidence="3 4" key="1">
    <citation type="submission" date="2014-04" db="EMBL/GenBank/DDBJ databases">
        <title>Evolutionary Origins and Diversification of the Mycorrhizal Mutualists.</title>
        <authorList>
            <consortium name="DOE Joint Genome Institute"/>
            <consortium name="Mycorrhizal Genomics Consortium"/>
            <person name="Kohler A."/>
            <person name="Kuo A."/>
            <person name="Nagy L.G."/>
            <person name="Floudas D."/>
            <person name="Copeland A."/>
            <person name="Barry K.W."/>
            <person name="Cichocki N."/>
            <person name="Veneault-Fourrey C."/>
            <person name="LaButti K."/>
            <person name="Lindquist E.A."/>
            <person name="Lipzen A."/>
            <person name="Lundell T."/>
            <person name="Morin E."/>
            <person name="Murat C."/>
            <person name="Riley R."/>
            <person name="Ohm R."/>
            <person name="Sun H."/>
            <person name="Tunlid A."/>
            <person name="Henrissat B."/>
            <person name="Grigoriev I.V."/>
            <person name="Hibbett D.S."/>
            <person name="Martin F."/>
        </authorList>
    </citation>
    <scope>NUCLEOTIDE SEQUENCE [LARGE SCALE GENOMIC DNA]</scope>
    <source>
        <strain evidence="3 4">Koide BX008</strain>
    </source>
</reference>
<dbReference type="Pfam" id="PF20152">
    <property type="entry name" value="DUF6534"/>
    <property type="match status" value="1"/>
</dbReference>
<dbReference type="InParanoid" id="A0A0C2TAG0"/>
<accession>A0A0C2TAG0</accession>
<dbReference type="Proteomes" id="UP000054549">
    <property type="component" value="Unassembled WGS sequence"/>
</dbReference>
<sequence>MSLPPMSLPPMSIINNTYGAFLLGSLVATFLSGMNTLQSVLYFRLFPKDPNLIKVSVLAVWCLDIAHTVLIWVAAWSYFIVNIGHLQKIDEIMPELIPGATVVTAVVTLIVHLQVFLSHASLTLTRHSKGSIYNVFSPSVIGITGFVSQSPEFKLVNLLAGGAMATTGEWVRSKRFSVFEQSDTRWVLSLALVFGAATDLSIMVAMFVLLKTSRIESISLNNVIDKLILYTLEIGSVAAATAVASMIAWFVSPHTLIFGAIYLCIEKVYAISFMGLYASSLSPREKVYNPFNQVKCTLAPETRGGSAKQSRLENEPVYFGDGHKCVK</sequence>
<gene>
    <name evidence="3" type="ORF">M378DRAFT_24918</name>
</gene>
<feature type="transmembrane region" description="Helical" evidence="1">
    <location>
        <begin position="96"/>
        <end position="118"/>
    </location>
</feature>
<dbReference type="OrthoDB" id="2745105at2759"/>
<feature type="transmembrane region" description="Helical" evidence="1">
    <location>
        <begin position="257"/>
        <end position="278"/>
    </location>
</feature>
<organism evidence="3 4">
    <name type="scientific">Amanita muscaria (strain Koide BX008)</name>
    <dbReference type="NCBI Taxonomy" id="946122"/>
    <lineage>
        <taxon>Eukaryota</taxon>
        <taxon>Fungi</taxon>
        <taxon>Dikarya</taxon>
        <taxon>Basidiomycota</taxon>
        <taxon>Agaricomycotina</taxon>
        <taxon>Agaricomycetes</taxon>
        <taxon>Agaricomycetidae</taxon>
        <taxon>Agaricales</taxon>
        <taxon>Pluteineae</taxon>
        <taxon>Amanitaceae</taxon>
        <taxon>Amanita</taxon>
    </lineage>
</organism>
<feature type="domain" description="DUF6534" evidence="2">
    <location>
        <begin position="196"/>
        <end position="275"/>
    </location>
</feature>
<feature type="transmembrane region" description="Helical" evidence="1">
    <location>
        <begin position="130"/>
        <end position="148"/>
    </location>
</feature>
<name>A0A0C2TAG0_AMAMK</name>
<keyword evidence="1" id="KW-1133">Transmembrane helix</keyword>
<protein>
    <recommendedName>
        <fullName evidence="2">DUF6534 domain-containing protein</fullName>
    </recommendedName>
</protein>
<keyword evidence="1" id="KW-0472">Membrane</keyword>